<dbReference type="InterPro" id="IPR010987">
    <property type="entry name" value="Glutathione-S-Trfase_C-like"/>
</dbReference>
<dbReference type="GO" id="GO:0005737">
    <property type="term" value="C:cytoplasm"/>
    <property type="evidence" value="ECO:0007669"/>
    <property type="project" value="TreeGrafter"/>
</dbReference>
<evidence type="ECO:0000259" key="2">
    <source>
        <dbReference type="PROSITE" id="PS50405"/>
    </source>
</evidence>
<feature type="domain" description="GST C-terminal" evidence="2">
    <location>
        <begin position="349"/>
        <end position="468"/>
    </location>
</feature>
<dbReference type="PANTHER" id="PTHR32419">
    <property type="entry name" value="GLUTATHIONYL-HYDROQUINONE REDUCTASE"/>
    <property type="match status" value="1"/>
</dbReference>
<dbReference type="CDD" id="cd03190">
    <property type="entry name" value="GST_C_Omega_like"/>
    <property type="match status" value="1"/>
</dbReference>
<dbReference type="Pfam" id="PF00043">
    <property type="entry name" value="GST_C"/>
    <property type="match status" value="1"/>
</dbReference>
<dbReference type="AlphaFoldDB" id="A0A4S4MWY7"/>
<organism evidence="3 4">
    <name type="scientific">Antrodiella citrinella</name>
    <dbReference type="NCBI Taxonomy" id="2447956"/>
    <lineage>
        <taxon>Eukaryota</taxon>
        <taxon>Fungi</taxon>
        <taxon>Dikarya</taxon>
        <taxon>Basidiomycota</taxon>
        <taxon>Agaricomycotina</taxon>
        <taxon>Agaricomycetes</taxon>
        <taxon>Polyporales</taxon>
        <taxon>Steccherinaceae</taxon>
        <taxon>Antrodiella</taxon>
    </lineage>
</organism>
<evidence type="ECO:0000313" key="4">
    <source>
        <dbReference type="Proteomes" id="UP000308730"/>
    </source>
</evidence>
<dbReference type="PROSITE" id="PS50405">
    <property type="entry name" value="GST_CTER"/>
    <property type="match status" value="1"/>
</dbReference>
<accession>A0A4S4MWY7</accession>
<dbReference type="InterPro" id="IPR047047">
    <property type="entry name" value="GST_Omega-like_C"/>
</dbReference>
<dbReference type="SUPFAM" id="SSF47616">
    <property type="entry name" value="GST C-terminal domain-like"/>
    <property type="match status" value="1"/>
</dbReference>
<dbReference type="Gene3D" id="3.40.30.10">
    <property type="entry name" value="Glutaredoxin"/>
    <property type="match status" value="1"/>
</dbReference>
<dbReference type="InterPro" id="IPR036282">
    <property type="entry name" value="Glutathione-S-Trfase_C_sf"/>
</dbReference>
<protein>
    <recommendedName>
        <fullName evidence="2">GST C-terminal domain-containing protein</fullName>
    </recommendedName>
</protein>
<keyword evidence="4" id="KW-1185">Reference proteome</keyword>
<dbReference type="GO" id="GO:0004364">
    <property type="term" value="F:glutathione transferase activity"/>
    <property type="evidence" value="ECO:0007669"/>
    <property type="project" value="InterPro"/>
</dbReference>
<dbReference type="Proteomes" id="UP000308730">
    <property type="component" value="Unassembled WGS sequence"/>
</dbReference>
<comment type="caution">
    <text evidence="3">The sequence shown here is derived from an EMBL/GenBank/DDBJ whole genome shotgun (WGS) entry which is preliminary data.</text>
</comment>
<dbReference type="InterPro" id="IPR016639">
    <property type="entry name" value="GST_Omega/GSH"/>
</dbReference>
<feature type="compositionally biased region" description="Basic and acidic residues" evidence="1">
    <location>
        <begin position="182"/>
        <end position="198"/>
    </location>
</feature>
<dbReference type="Gene3D" id="1.20.1050.10">
    <property type="match status" value="1"/>
</dbReference>
<evidence type="ECO:0000256" key="1">
    <source>
        <dbReference type="SAM" id="MobiDB-lite"/>
    </source>
</evidence>
<reference evidence="3 4" key="1">
    <citation type="submission" date="2019-02" db="EMBL/GenBank/DDBJ databases">
        <title>Genome sequencing of the rare red list fungi Antrodiella citrinella (Flaviporus citrinellus).</title>
        <authorList>
            <person name="Buettner E."/>
            <person name="Kellner H."/>
        </authorList>
    </citation>
    <scope>NUCLEOTIDE SEQUENCE [LARGE SCALE GENOMIC DNA]</scope>
    <source>
        <strain evidence="3 4">DSM 108506</strain>
    </source>
</reference>
<dbReference type="InterPro" id="IPR004046">
    <property type="entry name" value="GST_C"/>
</dbReference>
<gene>
    <name evidence="3" type="ORF">EUX98_g3294</name>
</gene>
<sequence>MPGHSISPFMLFEKIASSTPQRMKYEDLVNVTKTIKGAAVKDPLWLYVNEHGTPGRWRSKLSHVVDSIIFSNFIDKRTAWTCDSGDAFIFYSDPAKPEKRRHKLVIQSAGFLAKFTRTTEQKRADAKGTASFVVSSNVEMNTPFYNHVGFYTVKEFVVGDDPTWKKPPVVMAVNHFWSSGIDQRDGSQRNRPERHIAGEPDGSGWDVQEAAVFIQKSDREGRRVRAGKRPVSSLRLVGLSTLITRQLKGLEDLIDVTVVSPLLGTDGWPFADTDAYPGAQPDPLFKAQHIKDVYLRGSPDYEGRFTVPLLWDKKTNSIVNNESSEIIRMFNSQFNEQLPAEKAKIDIYPEAHRGEIDAQNEWVYDTVNNGVYKCGLSGTQKTYEKAVTELFESLDRLEKIVEGKEYLVGNILTEADVRFDPVYVGHFKANIRTIRGGYPNLHSWMRKLYWKHPAFKDTTNFDHIKTHYYWSHTMLNPKRIVPVGPTPHIEPL</sequence>
<name>A0A4S4MWY7_9APHY</name>
<proteinExistence type="predicted"/>
<dbReference type="OrthoDB" id="2744543at2759"/>
<dbReference type="EMBL" id="SGPM01000064">
    <property type="protein sequence ID" value="THH30904.1"/>
    <property type="molecule type" value="Genomic_DNA"/>
</dbReference>
<dbReference type="PANTHER" id="PTHR32419:SF6">
    <property type="entry name" value="GLUTATHIONE S-TRANSFERASE OMEGA-LIKE 1-RELATED"/>
    <property type="match status" value="1"/>
</dbReference>
<evidence type="ECO:0000313" key="3">
    <source>
        <dbReference type="EMBL" id="THH30904.1"/>
    </source>
</evidence>
<feature type="region of interest" description="Disordered" evidence="1">
    <location>
        <begin position="181"/>
        <end position="201"/>
    </location>
</feature>